<evidence type="ECO:0000313" key="5">
    <source>
        <dbReference type="Proteomes" id="UP001324115"/>
    </source>
</evidence>
<dbReference type="EMBL" id="JAXUIC010000011">
    <property type="protein sequence ID" value="KAK4562237.1"/>
    <property type="molecule type" value="Genomic_DNA"/>
</dbReference>
<feature type="compositionally biased region" description="Basic and acidic residues" evidence="2">
    <location>
        <begin position="182"/>
        <end position="208"/>
    </location>
</feature>
<keyword evidence="3" id="KW-1133">Transmembrane helix</keyword>
<dbReference type="Proteomes" id="UP001324115">
    <property type="component" value="Unassembled WGS sequence"/>
</dbReference>
<keyword evidence="1" id="KW-0175">Coiled coil</keyword>
<evidence type="ECO:0000256" key="2">
    <source>
        <dbReference type="SAM" id="MobiDB-lite"/>
    </source>
</evidence>
<evidence type="ECO:0000256" key="1">
    <source>
        <dbReference type="SAM" id="Coils"/>
    </source>
</evidence>
<proteinExistence type="predicted"/>
<feature type="transmembrane region" description="Helical" evidence="3">
    <location>
        <begin position="6"/>
        <end position="25"/>
    </location>
</feature>
<reference evidence="4 5" key="1">
    <citation type="journal article" date="2023" name="G3 (Bethesda)">
        <title>A haplotype-resolved chromosome-scale genome for Quercus rubra L. provides insights into the genetics of adaptive traits for red oak species.</title>
        <authorList>
            <person name="Kapoor B."/>
            <person name="Jenkins J."/>
            <person name="Schmutz J."/>
            <person name="Zhebentyayeva T."/>
            <person name="Kuelheim C."/>
            <person name="Coggeshall M."/>
            <person name="Heim C."/>
            <person name="Lasky J.R."/>
            <person name="Leites L."/>
            <person name="Islam-Faridi N."/>
            <person name="Romero-Severson J."/>
            <person name="DeLeo V.L."/>
            <person name="Lucas S.M."/>
            <person name="Lazic D."/>
            <person name="Gailing O."/>
            <person name="Carlson J."/>
            <person name="Staton M."/>
        </authorList>
    </citation>
    <scope>NUCLEOTIDE SEQUENCE [LARGE SCALE GENOMIC DNA]</scope>
    <source>
        <strain evidence="4">Pseudo-F2</strain>
    </source>
</reference>
<feature type="compositionally biased region" description="Basic and acidic residues" evidence="2">
    <location>
        <begin position="236"/>
        <end position="252"/>
    </location>
</feature>
<feature type="coiled-coil region" evidence="1">
    <location>
        <begin position="598"/>
        <end position="632"/>
    </location>
</feature>
<protein>
    <submittedName>
        <fullName evidence="4">Uncharacterized protein</fullName>
    </submittedName>
</protein>
<evidence type="ECO:0000256" key="3">
    <source>
        <dbReference type="SAM" id="Phobius"/>
    </source>
</evidence>
<feature type="coiled-coil region" evidence="1">
    <location>
        <begin position="502"/>
        <end position="529"/>
    </location>
</feature>
<keyword evidence="3" id="KW-0812">Transmembrane</keyword>
<evidence type="ECO:0000313" key="4">
    <source>
        <dbReference type="EMBL" id="KAK4562237.1"/>
    </source>
</evidence>
<feature type="region of interest" description="Disordered" evidence="2">
    <location>
        <begin position="236"/>
        <end position="257"/>
    </location>
</feature>
<feature type="region of interest" description="Disordered" evidence="2">
    <location>
        <begin position="177"/>
        <end position="222"/>
    </location>
</feature>
<keyword evidence="5" id="KW-1185">Reference proteome</keyword>
<feature type="transmembrane region" description="Helical" evidence="3">
    <location>
        <begin position="302"/>
        <end position="322"/>
    </location>
</feature>
<comment type="caution">
    <text evidence="4">The sequence shown here is derived from an EMBL/GenBank/DDBJ whole genome shotgun (WGS) entry which is preliminary data.</text>
</comment>
<name>A0AAN7E389_QUERU</name>
<feature type="region of interest" description="Disordered" evidence="2">
    <location>
        <begin position="386"/>
        <end position="418"/>
    </location>
</feature>
<accession>A0AAN7E389</accession>
<organism evidence="4 5">
    <name type="scientific">Quercus rubra</name>
    <name type="common">Northern red oak</name>
    <name type="synonym">Quercus borealis</name>
    <dbReference type="NCBI Taxonomy" id="3512"/>
    <lineage>
        <taxon>Eukaryota</taxon>
        <taxon>Viridiplantae</taxon>
        <taxon>Streptophyta</taxon>
        <taxon>Embryophyta</taxon>
        <taxon>Tracheophyta</taxon>
        <taxon>Spermatophyta</taxon>
        <taxon>Magnoliopsida</taxon>
        <taxon>eudicotyledons</taxon>
        <taxon>Gunneridae</taxon>
        <taxon>Pentapetalae</taxon>
        <taxon>rosids</taxon>
        <taxon>fabids</taxon>
        <taxon>Fagales</taxon>
        <taxon>Fagaceae</taxon>
        <taxon>Quercus</taxon>
    </lineage>
</organism>
<feature type="transmembrane region" description="Helical" evidence="3">
    <location>
        <begin position="329"/>
        <end position="362"/>
    </location>
</feature>
<dbReference type="AlphaFoldDB" id="A0AAN7E389"/>
<gene>
    <name evidence="4" type="ORF">RGQ29_004912</name>
</gene>
<feature type="transmembrane region" description="Helical" evidence="3">
    <location>
        <begin position="277"/>
        <end position="296"/>
    </location>
</feature>
<feature type="transmembrane region" description="Helical" evidence="3">
    <location>
        <begin position="141"/>
        <end position="160"/>
    </location>
</feature>
<keyword evidence="3" id="KW-0472">Membrane</keyword>
<feature type="transmembrane region" description="Helical" evidence="3">
    <location>
        <begin position="74"/>
        <end position="92"/>
    </location>
</feature>
<sequence length="741" mass="86337">MVLLNKVKRTISSLGFLAIYIYVYYSSKFKASNPDVQATMADHGKSLGVVEKTLFFFERFALLVALLIPEAKDLALLCVLIANLVYFTVCCITMDDHVASLFPFVMREYPFWIERLAFFLVSVSTNSHWQRYSYWERCIGVGLFVFTNAVYTYMMIFMDFKDFGSSCWSLFGGSNNNPTNEETNKGEELEEPENKSDVGYEELLKPDDQNSGSNRVKEDEDTLYLHETSKREKLIEEKAKMENDPHRENKDDDNNDSSGMELFDAEFHEFMLRTLKLVFRVAVASIPVIASGYFNWHSTISFFFAYALFLLHFPIEHCYVAYRADEISIAFLGICYICGSLFLGVVAYGLYILTQLVCFIYLTSDSRLTQEQKIVSHAFRAFSSNSKESEKVEEPLEGQTTNKDEPPQGDQEAAAEDKANNKWEEDFLWSRTALDFKMVERLWEDDDICEESWEADDPSDCSISNDWQQECGDLLDKKEYNWKELIFKRKMKDEGFEHNQPHHALIKQLKQLEHDNNTLAAKIHAYEEDSLKWEGQKNHLIEELNATRISREQISHCYLNLNKDYNDLLKKFNATNTAFKRDEQLKWKEEKNMITAKLDEATKSLEKYQGIANEFDEQRHKWEEEKNELNAAKTYWYQAYLKLTYASIEKVHVVNESPESYKAHLLESEEICNKLMDKNAMLAAKLIVETSSAEYFQKLVHEFEEKCRVMEAEKNDLNAKLFTAMASNELYKSLLRNFDCQ</sequence>